<gene>
    <name evidence="3" type="ORF">BLITH_0242</name>
</gene>
<dbReference type="InterPro" id="IPR000189">
    <property type="entry name" value="Transglyc_AS"/>
</dbReference>
<dbReference type="PROSITE" id="PS00922">
    <property type="entry name" value="TRANSGLYCOSYLASE"/>
    <property type="match status" value="1"/>
</dbReference>
<sequence>MRVREVWTFLLSGIGLVFLAGVLRTTTCREVVYPLPYREEIVRAAYASRVDPALVAAVAAAESRFRPERRSERGAIGLMQIMEETARDVASRHGIPAPTPSDLENPETNLFFGALYLRYLLDRYEGDLDLALMAYNAGPGRVDRWEELRRSSGSRASPKKALIGETRHFVARAKFLYRGYAAWGVFSGTDSRGLPHELSSGLGAGREPLDGER</sequence>
<comment type="caution">
    <text evidence="3">The sequence shown here is derived from an EMBL/GenBank/DDBJ whole genome shotgun (WGS) entry which is preliminary data.</text>
</comment>
<proteinExistence type="inferred from homology"/>
<dbReference type="GO" id="GO:0016020">
    <property type="term" value="C:membrane"/>
    <property type="evidence" value="ECO:0007669"/>
    <property type="project" value="InterPro"/>
</dbReference>
<dbReference type="InterPro" id="IPR023346">
    <property type="entry name" value="Lysozyme-like_dom_sf"/>
</dbReference>
<feature type="domain" description="Transglycosylase SLT" evidence="2">
    <location>
        <begin position="43"/>
        <end position="153"/>
    </location>
</feature>
<dbReference type="PANTHER" id="PTHR37423:SF2">
    <property type="entry name" value="MEMBRANE-BOUND LYTIC MUREIN TRANSGLYCOSYLASE C"/>
    <property type="match status" value="1"/>
</dbReference>
<name>A0A2T5GAE2_9BACL</name>
<dbReference type="InterPro" id="IPR008258">
    <property type="entry name" value="Transglycosylase_SLT_dom_1"/>
</dbReference>
<accession>A0A2T5GAE2</accession>
<dbReference type="PANTHER" id="PTHR37423">
    <property type="entry name" value="SOLUBLE LYTIC MUREIN TRANSGLYCOSYLASE-RELATED"/>
    <property type="match status" value="1"/>
</dbReference>
<evidence type="ECO:0000313" key="3">
    <source>
        <dbReference type="EMBL" id="PTQ53162.1"/>
    </source>
</evidence>
<dbReference type="GO" id="GO:0008933">
    <property type="term" value="F:peptidoglycan lytic transglycosylase activity"/>
    <property type="evidence" value="ECO:0007669"/>
    <property type="project" value="InterPro"/>
</dbReference>
<dbReference type="CDD" id="cd16896">
    <property type="entry name" value="LT_Slt70-like"/>
    <property type="match status" value="1"/>
</dbReference>
<dbReference type="SUPFAM" id="SSF53955">
    <property type="entry name" value="Lysozyme-like"/>
    <property type="match status" value="1"/>
</dbReference>
<dbReference type="AlphaFoldDB" id="A0A2T5GAE2"/>
<comment type="similarity">
    <text evidence="1">Belongs to the transglycosylase Slt family.</text>
</comment>
<organism evidence="3 4">
    <name type="scientific">Brockia lithotrophica</name>
    <dbReference type="NCBI Taxonomy" id="933949"/>
    <lineage>
        <taxon>Bacteria</taxon>
        <taxon>Bacillati</taxon>
        <taxon>Bacillota</taxon>
        <taxon>Bacilli</taxon>
        <taxon>Bacillales</taxon>
        <taxon>Bacillales Family X. Incertae Sedis</taxon>
        <taxon>Brockia</taxon>
    </lineage>
</organism>
<reference evidence="3 4" key="1">
    <citation type="submission" date="2017-08" db="EMBL/GenBank/DDBJ databases">
        <title>Burning lignite coal seam in the remote Altai Mountains harbors a hydrogen-driven thermophilic microbial community.</title>
        <authorList>
            <person name="Kadnikov V.V."/>
            <person name="Mardanov A.V."/>
            <person name="Ivasenko D."/>
            <person name="Beletsky A.V."/>
            <person name="Karnachuk O.V."/>
            <person name="Ravin N.V."/>
        </authorList>
    </citation>
    <scope>NUCLEOTIDE SEQUENCE [LARGE SCALE GENOMIC DNA]</scope>
    <source>
        <strain evidence="3">AL31</strain>
    </source>
</reference>
<dbReference type="Proteomes" id="UP000244016">
    <property type="component" value="Unassembled WGS sequence"/>
</dbReference>
<evidence type="ECO:0000313" key="4">
    <source>
        <dbReference type="Proteomes" id="UP000244016"/>
    </source>
</evidence>
<evidence type="ECO:0000256" key="1">
    <source>
        <dbReference type="ARBA" id="ARBA00007734"/>
    </source>
</evidence>
<dbReference type="GO" id="GO:0000270">
    <property type="term" value="P:peptidoglycan metabolic process"/>
    <property type="evidence" value="ECO:0007669"/>
    <property type="project" value="InterPro"/>
</dbReference>
<dbReference type="Pfam" id="PF01464">
    <property type="entry name" value="SLT"/>
    <property type="match status" value="1"/>
</dbReference>
<dbReference type="EMBL" id="PEBW01000001">
    <property type="protein sequence ID" value="PTQ53162.1"/>
    <property type="molecule type" value="Genomic_DNA"/>
</dbReference>
<dbReference type="Gene3D" id="1.10.530.10">
    <property type="match status" value="1"/>
</dbReference>
<evidence type="ECO:0000259" key="2">
    <source>
        <dbReference type="Pfam" id="PF01464"/>
    </source>
</evidence>
<protein>
    <submittedName>
        <fullName evidence="3">Soluble lytic murein transglycosylase</fullName>
    </submittedName>
</protein>